<dbReference type="HOGENOM" id="CLU_2846307_0_0_3"/>
<organism evidence="1 2">
    <name type="scientific">Prochlorococcus marinus (strain MIT 9303)</name>
    <dbReference type="NCBI Taxonomy" id="59922"/>
    <lineage>
        <taxon>Bacteria</taxon>
        <taxon>Bacillati</taxon>
        <taxon>Cyanobacteriota</taxon>
        <taxon>Cyanophyceae</taxon>
        <taxon>Synechococcales</taxon>
        <taxon>Prochlorococcaceae</taxon>
        <taxon>Prochlorococcus</taxon>
    </lineage>
</organism>
<gene>
    <name evidence="1" type="ordered locus">P9303_01541</name>
</gene>
<sequence length="65" mass="7066">MQCGHLKEQEAFMTIARVSCDAVTVHCGLGMAELGSCLLLSSFREFAYRPALLLLSGRIFCLAAD</sequence>
<evidence type="ECO:0000313" key="1">
    <source>
        <dbReference type="EMBL" id="ABM76909.1"/>
    </source>
</evidence>
<dbReference type="BioCyc" id="PMAR59922:G1G80-148-MONOMER"/>
<dbReference type="STRING" id="59922.P9303_01541"/>
<protein>
    <submittedName>
        <fullName evidence="1">Uncharacterized protein</fullName>
    </submittedName>
</protein>
<dbReference type="KEGG" id="pmf:P9303_01541"/>
<proteinExistence type="predicted"/>
<name>A2C5Z9_PROM3</name>
<reference evidence="1 2" key="1">
    <citation type="journal article" date="2007" name="PLoS Genet.">
        <title>Patterns and implications of gene gain and loss in the evolution of Prochlorococcus.</title>
        <authorList>
            <person name="Kettler G.C."/>
            <person name="Martiny A.C."/>
            <person name="Huang K."/>
            <person name="Zucker J."/>
            <person name="Coleman M.L."/>
            <person name="Rodrigue S."/>
            <person name="Chen F."/>
            <person name="Lapidus A."/>
            <person name="Ferriera S."/>
            <person name="Johnson J."/>
            <person name="Steglich C."/>
            <person name="Church G.M."/>
            <person name="Richardson P."/>
            <person name="Chisholm S.W."/>
        </authorList>
    </citation>
    <scope>NUCLEOTIDE SEQUENCE [LARGE SCALE GENOMIC DNA]</scope>
    <source>
        <strain evidence="1 2">MIT 9303</strain>
    </source>
</reference>
<evidence type="ECO:0000313" key="2">
    <source>
        <dbReference type="Proteomes" id="UP000002274"/>
    </source>
</evidence>
<dbReference type="Proteomes" id="UP000002274">
    <property type="component" value="Chromosome"/>
</dbReference>
<dbReference type="EMBL" id="CP000554">
    <property type="protein sequence ID" value="ABM76909.1"/>
    <property type="molecule type" value="Genomic_DNA"/>
</dbReference>
<accession>A2C5Z9</accession>
<dbReference type="AlphaFoldDB" id="A2C5Z9"/>